<dbReference type="Proteomes" id="UP000796880">
    <property type="component" value="Unassembled WGS sequence"/>
</dbReference>
<evidence type="ECO:0000313" key="2">
    <source>
        <dbReference type="Proteomes" id="UP000796880"/>
    </source>
</evidence>
<dbReference type="OrthoDB" id="1936587at2759"/>
<dbReference type="EMBL" id="VOIH02000005">
    <property type="protein sequence ID" value="KAF3445712.1"/>
    <property type="molecule type" value="Genomic_DNA"/>
</dbReference>
<sequence>MDYRFISFGNFESFVWSGRSPCVSLHHASPQATNAESTNKTIIANLKKRGQAKGRWPDELRVLWLANHASCAGKTPFALTYGTGGDLPKWRSDSVAQRSGIKMTNRATMDNLEVRNKLYHGWRCTGRIARHYNAKVRPDGLELEILCSQSFQTPKNTESLDRRGKVLIVLDIPDRGLTPYNLSVRCERSIRELEDHLLWAADRHLQPCGTIFFCGGELGAIHLFRGDGRNPIEDSVLSPSFWWRDHFSRLPRRALASIAACYTSALLFGFMADVLEGHALEILLSWVIKQSTIGRSSLSPADRGVLNLGSLGAGALCRVVARGLESGSYEVEIYRHMTLKSFGWIVIVPLRGWLGLLICVDRIVTLSLVESLALIQGHKSSEFGPAAKEKSKYLYAGKIPGMGGRNGPLFDEEIHPSRSPLFLRLLGDSIAFSEAVPLLSAACLRGLKIEGIGGCDGVEWRSDEYSKKGSAESPGDILSRNEIRTRFTKRLKERDQTPNTINVSTLGIGRVRFLRVNEMAGKDEGVEDEKAYGVEGRKPDSHLITLRWLGGGLYDQIPRWEPSRARVEGWCGLSERMDRSLKVVEAIQPQGSGSAGWNLSGEYLNWLRML</sequence>
<reference evidence="1" key="1">
    <citation type="submission" date="2020-03" db="EMBL/GenBank/DDBJ databases">
        <title>A high-quality chromosome-level genome assembly of a woody plant with both climbing and erect habits, Rhamnella rubrinervis.</title>
        <authorList>
            <person name="Lu Z."/>
            <person name="Yang Y."/>
            <person name="Zhu X."/>
            <person name="Sun Y."/>
        </authorList>
    </citation>
    <scope>NUCLEOTIDE SEQUENCE</scope>
    <source>
        <strain evidence="1">BYM</strain>
        <tissue evidence="1">Leaf</tissue>
    </source>
</reference>
<gene>
    <name evidence="1" type="ORF">FNV43_RR10888</name>
</gene>
<protein>
    <submittedName>
        <fullName evidence="1">Uncharacterized protein</fullName>
    </submittedName>
</protein>
<accession>A0A8K0H4L5</accession>
<name>A0A8K0H4L5_9ROSA</name>
<proteinExistence type="predicted"/>
<evidence type="ECO:0000313" key="1">
    <source>
        <dbReference type="EMBL" id="KAF3445712.1"/>
    </source>
</evidence>
<organism evidence="1 2">
    <name type="scientific">Rhamnella rubrinervis</name>
    <dbReference type="NCBI Taxonomy" id="2594499"/>
    <lineage>
        <taxon>Eukaryota</taxon>
        <taxon>Viridiplantae</taxon>
        <taxon>Streptophyta</taxon>
        <taxon>Embryophyta</taxon>
        <taxon>Tracheophyta</taxon>
        <taxon>Spermatophyta</taxon>
        <taxon>Magnoliopsida</taxon>
        <taxon>eudicotyledons</taxon>
        <taxon>Gunneridae</taxon>
        <taxon>Pentapetalae</taxon>
        <taxon>rosids</taxon>
        <taxon>fabids</taxon>
        <taxon>Rosales</taxon>
        <taxon>Rhamnaceae</taxon>
        <taxon>rhamnoid group</taxon>
        <taxon>Rhamneae</taxon>
        <taxon>Rhamnella</taxon>
    </lineage>
</organism>
<dbReference type="AlphaFoldDB" id="A0A8K0H4L5"/>
<keyword evidence="2" id="KW-1185">Reference proteome</keyword>
<comment type="caution">
    <text evidence="1">The sequence shown here is derived from an EMBL/GenBank/DDBJ whole genome shotgun (WGS) entry which is preliminary data.</text>
</comment>